<dbReference type="Gene3D" id="3.10.450.50">
    <property type="match status" value="1"/>
</dbReference>
<dbReference type="SUPFAM" id="SSF88659">
    <property type="entry name" value="Sigma3 and sigma4 domains of RNA polymerase sigma factors"/>
    <property type="match status" value="1"/>
</dbReference>
<dbReference type="Gene3D" id="1.10.1740.10">
    <property type="match status" value="1"/>
</dbReference>
<feature type="domain" description="RNA polymerase sigma-70 region 2" evidence="6">
    <location>
        <begin position="24"/>
        <end position="87"/>
    </location>
</feature>
<feature type="domain" description="SnoaL-like" evidence="8">
    <location>
        <begin position="217"/>
        <end position="313"/>
    </location>
</feature>
<dbReference type="SUPFAM" id="SSF88946">
    <property type="entry name" value="Sigma2 domain of RNA polymerase sigma factors"/>
    <property type="match status" value="1"/>
</dbReference>
<dbReference type="Gene3D" id="1.10.10.10">
    <property type="entry name" value="Winged helix-like DNA-binding domain superfamily/Winged helix DNA-binding domain"/>
    <property type="match status" value="1"/>
</dbReference>
<dbReference type="NCBIfam" id="TIGR02960">
    <property type="entry name" value="SigX5"/>
    <property type="match status" value="1"/>
</dbReference>
<comment type="similarity">
    <text evidence="1">Belongs to the sigma-70 factor family. ECF subfamily.</text>
</comment>
<dbReference type="CDD" id="cd06171">
    <property type="entry name" value="Sigma70_r4"/>
    <property type="match status" value="1"/>
</dbReference>
<dbReference type="InterPro" id="IPR037401">
    <property type="entry name" value="SnoaL-like"/>
</dbReference>
<dbReference type="Pfam" id="PF04542">
    <property type="entry name" value="Sigma70_r2"/>
    <property type="match status" value="1"/>
</dbReference>
<dbReference type="GO" id="GO:0016987">
    <property type="term" value="F:sigma factor activity"/>
    <property type="evidence" value="ECO:0007669"/>
    <property type="project" value="UniProtKB-KW"/>
</dbReference>
<dbReference type="NCBIfam" id="NF006089">
    <property type="entry name" value="PRK08241.1"/>
    <property type="match status" value="1"/>
</dbReference>
<dbReference type="PANTHER" id="PTHR30173:SF36">
    <property type="entry name" value="ECF RNA POLYMERASE SIGMA FACTOR SIGJ"/>
    <property type="match status" value="1"/>
</dbReference>
<dbReference type="InterPro" id="IPR007627">
    <property type="entry name" value="RNA_pol_sigma70_r2"/>
</dbReference>
<gene>
    <name evidence="9" type="ORF">CLV37_10954</name>
</gene>
<evidence type="ECO:0000256" key="2">
    <source>
        <dbReference type="ARBA" id="ARBA00011344"/>
    </source>
</evidence>
<dbReference type="GO" id="GO:0003677">
    <property type="term" value="F:DNA binding"/>
    <property type="evidence" value="ECO:0007669"/>
    <property type="project" value="InterPro"/>
</dbReference>
<accession>A0A2T0R0R5</accession>
<keyword evidence="4" id="KW-0731">Sigma factor</keyword>
<reference evidence="9 10" key="1">
    <citation type="submission" date="2018-03" db="EMBL/GenBank/DDBJ databases">
        <title>Genomic Encyclopedia of Archaeal and Bacterial Type Strains, Phase II (KMG-II): from individual species to whole genera.</title>
        <authorList>
            <person name="Goeker M."/>
        </authorList>
    </citation>
    <scope>NUCLEOTIDE SEQUENCE [LARGE SCALE GENOMIC DNA]</scope>
    <source>
        <strain evidence="9 10">DSM 19711</strain>
    </source>
</reference>
<proteinExistence type="inferred from homology"/>
<dbReference type="Pfam" id="PF08281">
    <property type="entry name" value="Sigma70_r4_2"/>
    <property type="match status" value="1"/>
</dbReference>
<feature type="domain" description="RNA polymerase sigma factor 70 region 4 type 2" evidence="7">
    <location>
        <begin position="144"/>
        <end position="196"/>
    </location>
</feature>
<dbReference type="Pfam" id="PF12680">
    <property type="entry name" value="SnoaL_2"/>
    <property type="match status" value="1"/>
</dbReference>
<evidence type="ECO:0000313" key="10">
    <source>
        <dbReference type="Proteomes" id="UP000238083"/>
    </source>
</evidence>
<dbReference type="InterPro" id="IPR052704">
    <property type="entry name" value="ECF_Sigma-70_Domain"/>
</dbReference>
<dbReference type="InterPro" id="IPR013249">
    <property type="entry name" value="RNA_pol_sigma70_r4_t2"/>
</dbReference>
<evidence type="ECO:0000256" key="5">
    <source>
        <dbReference type="ARBA" id="ARBA00023163"/>
    </source>
</evidence>
<dbReference type="InterPro" id="IPR032710">
    <property type="entry name" value="NTF2-like_dom_sf"/>
</dbReference>
<dbReference type="PANTHER" id="PTHR30173">
    <property type="entry name" value="SIGMA 19 FACTOR"/>
    <property type="match status" value="1"/>
</dbReference>
<evidence type="ECO:0000256" key="3">
    <source>
        <dbReference type="ARBA" id="ARBA00023015"/>
    </source>
</evidence>
<evidence type="ECO:0000256" key="4">
    <source>
        <dbReference type="ARBA" id="ARBA00023082"/>
    </source>
</evidence>
<dbReference type="AlphaFoldDB" id="A0A2T0R0R5"/>
<comment type="caution">
    <text evidence="9">The sequence shown here is derived from an EMBL/GenBank/DDBJ whole genome shotgun (WGS) entry which is preliminary data.</text>
</comment>
<dbReference type="InterPro" id="IPR036388">
    <property type="entry name" value="WH-like_DNA-bd_sf"/>
</dbReference>
<evidence type="ECO:0000259" key="8">
    <source>
        <dbReference type="Pfam" id="PF12680"/>
    </source>
</evidence>
<dbReference type="EMBL" id="PVZF01000009">
    <property type="protein sequence ID" value="PRY12869.1"/>
    <property type="molecule type" value="Genomic_DNA"/>
</dbReference>
<dbReference type="SUPFAM" id="SSF54427">
    <property type="entry name" value="NTF2-like"/>
    <property type="match status" value="1"/>
</dbReference>
<evidence type="ECO:0000256" key="1">
    <source>
        <dbReference type="ARBA" id="ARBA00010641"/>
    </source>
</evidence>
<keyword evidence="10" id="KW-1185">Reference proteome</keyword>
<protein>
    <submittedName>
        <fullName evidence="9">RNA polymerase ECF family sigma subunit</fullName>
    </submittedName>
</protein>
<comment type="subunit">
    <text evidence="2">Interacts transiently with the RNA polymerase catalytic core formed by RpoA, RpoB, RpoC and RpoZ (2 alpha, 1 beta, 1 beta' and 1 omega subunit) to form the RNA polymerase holoenzyme that can initiate transcription.</text>
</comment>
<evidence type="ECO:0000313" key="9">
    <source>
        <dbReference type="EMBL" id="PRY12869.1"/>
    </source>
</evidence>
<name>A0A2T0R0R5_9ACTN</name>
<keyword evidence="5" id="KW-0804">Transcription</keyword>
<evidence type="ECO:0000259" key="7">
    <source>
        <dbReference type="Pfam" id="PF08281"/>
    </source>
</evidence>
<dbReference type="InterPro" id="IPR014305">
    <property type="entry name" value="RNA_pol_sigma-G_actinobac"/>
</dbReference>
<organism evidence="9 10">
    <name type="scientific">Kineococcus rhizosphaerae</name>
    <dbReference type="NCBI Taxonomy" id="559628"/>
    <lineage>
        <taxon>Bacteria</taxon>
        <taxon>Bacillati</taxon>
        <taxon>Actinomycetota</taxon>
        <taxon>Actinomycetes</taxon>
        <taxon>Kineosporiales</taxon>
        <taxon>Kineosporiaceae</taxon>
        <taxon>Kineococcus</taxon>
    </lineage>
</organism>
<sequence length="335" mass="36824">MGVTTTTGSSSTFTRDDLEPALAAHRGELTGYCYRMLGSAFDAEDAVQDTLVRAWKGIAGFEGRSGLRSWLYRIATNVCLTMIENRGKRARPMDLSAAAWEPVEASLAARRPEDTWLEPMVDERVLPEAGDPAEIAVARESIRLAFVAALQHLPPRQRAVLVLRDVLRWKADEVAALLDTTTASVNSALQRARATLAERPDVERTEPLDARHEALLDEYVRAFEAYDIDAFVKLLAADVTQNMPPFELWLAGAEDIAAWMLGPGHQCRGSQLVPVTMNGSPAYVHYKPIGEHGELVPFAIQALELADGKIARITSFLDTRLFGLFGFPVEPPARA</sequence>
<dbReference type="InterPro" id="IPR013325">
    <property type="entry name" value="RNA_pol_sigma_r2"/>
</dbReference>
<dbReference type="Proteomes" id="UP000238083">
    <property type="component" value="Unassembled WGS sequence"/>
</dbReference>
<dbReference type="GO" id="GO:0006352">
    <property type="term" value="P:DNA-templated transcription initiation"/>
    <property type="evidence" value="ECO:0007669"/>
    <property type="project" value="InterPro"/>
</dbReference>
<dbReference type="InterPro" id="IPR014284">
    <property type="entry name" value="RNA_pol_sigma-70_dom"/>
</dbReference>
<dbReference type="InterPro" id="IPR013324">
    <property type="entry name" value="RNA_pol_sigma_r3/r4-like"/>
</dbReference>
<evidence type="ECO:0000259" key="6">
    <source>
        <dbReference type="Pfam" id="PF04542"/>
    </source>
</evidence>
<dbReference type="NCBIfam" id="TIGR02937">
    <property type="entry name" value="sigma70-ECF"/>
    <property type="match status" value="1"/>
</dbReference>
<keyword evidence="3" id="KW-0805">Transcription regulation</keyword>